<feature type="domain" description="DUF1996" evidence="2">
    <location>
        <begin position="34"/>
        <end position="276"/>
    </location>
</feature>
<feature type="signal peptide" evidence="1">
    <location>
        <begin position="1"/>
        <end position="16"/>
    </location>
</feature>
<protein>
    <recommendedName>
        <fullName evidence="2">DUF1996 domain-containing protein</fullName>
    </recommendedName>
</protein>
<sequence>MLWTCLLLALTPSAQAAMQSLRFSCSSLVTERVDPIVAPGKPQSAHLHHITGANGFNASMDFAEDPALRATCSSCTFTEDKSNYWTPTMFFRARNGTFKRVPVKTNGFKGANGGMTVYYQNRFDGTRVDTTAFQKGFRMTAGNPLSKSATDIKPNRGQLSFTCIDASGTRSAQTMDFPKTACANGIMVNVNFPSCWDGKNLDSPDHRSHVSYSAIKASPCPATHPVKIPRILLETIWDTSAFNNKADWPADGSQPFVWSFGDKLGYGNHGDYVFGWEGDSLQRAMDADCTNMNCPTLKSQAITAANACVLQQKVPEEIDGWLKQLPGSNPVV</sequence>
<gene>
    <name evidence="3" type="ORF">FB567DRAFT_490474</name>
</gene>
<proteinExistence type="predicted"/>
<name>A0A8K0REE6_9PLEO</name>
<dbReference type="OrthoDB" id="74764at2759"/>
<evidence type="ECO:0000313" key="4">
    <source>
        <dbReference type="Proteomes" id="UP000813461"/>
    </source>
</evidence>
<dbReference type="Proteomes" id="UP000813461">
    <property type="component" value="Unassembled WGS sequence"/>
</dbReference>
<dbReference type="PANTHER" id="PTHR43662">
    <property type="match status" value="1"/>
</dbReference>
<evidence type="ECO:0000256" key="1">
    <source>
        <dbReference type="SAM" id="SignalP"/>
    </source>
</evidence>
<evidence type="ECO:0000313" key="3">
    <source>
        <dbReference type="EMBL" id="KAH7091494.1"/>
    </source>
</evidence>
<dbReference type="PANTHER" id="PTHR43662:SF3">
    <property type="entry name" value="DOMAIN PROTEIN, PUTATIVE (AFU_ORTHOLOGUE AFUA_6G11970)-RELATED"/>
    <property type="match status" value="1"/>
</dbReference>
<reference evidence="3" key="1">
    <citation type="journal article" date="2021" name="Nat. Commun.">
        <title>Genetic determinants of endophytism in the Arabidopsis root mycobiome.</title>
        <authorList>
            <person name="Mesny F."/>
            <person name="Miyauchi S."/>
            <person name="Thiergart T."/>
            <person name="Pickel B."/>
            <person name="Atanasova L."/>
            <person name="Karlsson M."/>
            <person name="Huettel B."/>
            <person name="Barry K.W."/>
            <person name="Haridas S."/>
            <person name="Chen C."/>
            <person name="Bauer D."/>
            <person name="Andreopoulos W."/>
            <person name="Pangilinan J."/>
            <person name="LaButti K."/>
            <person name="Riley R."/>
            <person name="Lipzen A."/>
            <person name="Clum A."/>
            <person name="Drula E."/>
            <person name="Henrissat B."/>
            <person name="Kohler A."/>
            <person name="Grigoriev I.V."/>
            <person name="Martin F.M."/>
            <person name="Hacquard S."/>
        </authorList>
    </citation>
    <scope>NUCLEOTIDE SEQUENCE</scope>
    <source>
        <strain evidence="3">MPI-SDFR-AT-0120</strain>
    </source>
</reference>
<keyword evidence="1" id="KW-0732">Signal</keyword>
<accession>A0A8K0REE6</accession>
<dbReference type="EMBL" id="JAGMVJ010000004">
    <property type="protein sequence ID" value="KAH7091494.1"/>
    <property type="molecule type" value="Genomic_DNA"/>
</dbReference>
<keyword evidence="4" id="KW-1185">Reference proteome</keyword>
<organism evidence="3 4">
    <name type="scientific">Paraphoma chrysanthemicola</name>
    <dbReference type="NCBI Taxonomy" id="798071"/>
    <lineage>
        <taxon>Eukaryota</taxon>
        <taxon>Fungi</taxon>
        <taxon>Dikarya</taxon>
        <taxon>Ascomycota</taxon>
        <taxon>Pezizomycotina</taxon>
        <taxon>Dothideomycetes</taxon>
        <taxon>Pleosporomycetidae</taxon>
        <taxon>Pleosporales</taxon>
        <taxon>Pleosporineae</taxon>
        <taxon>Phaeosphaeriaceae</taxon>
        <taxon>Paraphoma</taxon>
    </lineage>
</organism>
<dbReference type="AlphaFoldDB" id="A0A8K0REE6"/>
<evidence type="ECO:0000259" key="2">
    <source>
        <dbReference type="Pfam" id="PF09362"/>
    </source>
</evidence>
<dbReference type="Pfam" id="PF09362">
    <property type="entry name" value="DUF1996"/>
    <property type="match status" value="1"/>
</dbReference>
<dbReference type="InterPro" id="IPR018535">
    <property type="entry name" value="DUF1996"/>
</dbReference>
<feature type="chain" id="PRO_5035481033" description="DUF1996 domain-containing protein" evidence="1">
    <location>
        <begin position="17"/>
        <end position="332"/>
    </location>
</feature>
<comment type="caution">
    <text evidence="3">The sequence shown here is derived from an EMBL/GenBank/DDBJ whole genome shotgun (WGS) entry which is preliminary data.</text>
</comment>